<dbReference type="AlphaFoldDB" id="A0A0G0AZP7"/>
<evidence type="ECO:0008006" key="5">
    <source>
        <dbReference type="Google" id="ProtNLM"/>
    </source>
</evidence>
<evidence type="ECO:0000256" key="1">
    <source>
        <dbReference type="SAM" id="MobiDB-lite"/>
    </source>
</evidence>
<sequence length="179" mass="20740">MSMEAANQDKEEEKGTFKENKPEVEKDLVTWTAPGRPFKRRDKQFYLTTISIVGLVSLIIFLAEGAMPVILIISLVFLYYVMSTVPPENIEYKITNKGVKVAGKRTDWESFGRFWFSKRHDSELLIFETFQVPGRMELVIDSNFKEQIKKTLSEYLTEEEISPSTLDKAVDWFSKKLPN</sequence>
<feature type="region of interest" description="Disordered" evidence="1">
    <location>
        <begin position="1"/>
        <end position="22"/>
    </location>
</feature>
<keyword evidence="2" id="KW-1133">Transmembrane helix</keyword>
<dbReference type="EMBL" id="LBOI01000003">
    <property type="protein sequence ID" value="KKP32030.1"/>
    <property type="molecule type" value="Genomic_DNA"/>
</dbReference>
<feature type="transmembrane region" description="Helical" evidence="2">
    <location>
        <begin position="45"/>
        <end position="63"/>
    </location>
</feature>
<organism evidence="3 4">
    <name type="scientific">Candidatus Woesebacteria bacterium GW2011_GWC2_31_9</name>
    <dbReference type="NCBI Taxonomy" id="1618586"/>
    <lineage>
        <taxon>Bacteria</taxon>
        <taxon>Candidatus Woeseibacteriota</taxon>
    </lineage>
</organism>
<keyword evidence="2" id="KW-0472">Membrane</keyword>
<gene>
    <name evidence="3" type="ORF">UR21_C0003G0063</name>
</gene>
<evidence type="ECO:0000313" key="4">
    <source>
        <dbReference type="Proteomes" id="UP000034803"/>
    </source>
</evidence>
<feature type="compositionally biased region" description="Basic and acidic residues" evidence="1">
    <location>
        <begin position="7"/>
        <end position="22"/>
    </location>
</feature>
<proteinExistence type="predicted"/>
<protein>
    <recommendedName>
        <fullName evidence="5">DUF5673 domain-containing protein</fullName>
    </recommendedName>
</protein>
<evidence type="ECO:0000313" key="3">
    <source>
        <dbReference type="EMBL" id="KKP32030.1"/>
    </source>
</evidence>
<dbReference type="Proteomes" id="UP000034803">
    <property type="component" value="Unassembled WGS sequence"/>
</dbReference>
<reference evidence="3 4" key="1">
    <citation type="journal article" date="2015" name="Nature">
        <title>rRNA introns, odd ribosomes, and small enigmatic genomes across a large radiation of phyla.</title>
        <authorList>
            <person name="Brown C.T."/>
            <person name="Hug L.A."/>
            <person name="Thomas B.C."/>
            <person name="Sharon I."/>
            <person name="Castelle C.J."/>
            <person name="Singh A."/>
            <person name="Wilkins M.J."/>
            <person name="Williams K.H."/>
            <person name="Banfield J.F."/>
        </authorList>
    </citation>
    <scope>NUCLEOTIDE SEQUENCE [LARGE SCALE GENOMIC DNA]</scope>
</reference>
<feature type="transmembrane region" description="Helical" evidence="2">
    <location>
        <begin position="69"/>
        <end position="87"/>
    </location>
</feature>
<comment type="caution">
    <text evidence="3">The sequence shown here is derived from an EMBL/GenBank/DDBJ whole genome shotgun (WGS) entry which is preliminary data.</text>
</comment>
<name>A0A0G0AZP7_9BACT</name>
<keyword evidence="2" id="KW-0812">Transmembrane</keyword>
<evidence type="ECO:0000256" key="2">
    <source>
        <dbReference type="SAM" id="Phobius"/>
    </source>
</evidence>
<accession>A0A0G0AZP7</accession>